<sequence length="454" mass="51544">MLWFAWAGIMASLVLEMAGIVAAGPILDPNLTDAHQNLSRRDDSWKKRYSLFHTDHTLNNDKAWANAMQISVFDPYPIPWVRDSAPKDSSDDLSKLCQTPCRGTLVDTVKFRFYKGKVNEALNIPEEKIQDIIDRPEIKKRHFPTLCVCDKIDDGQLSELIGILNKLPDEVRLRPSLIVVGDAMMPEKSDLDVDKMLVIPTKSVTNDTEIFLEGLGLHFSENQQAFEEAIEKDSCVAREEARQDTKKAFMYAAALYQNKWRAPFSKMLTHADRVGPYHEANLSCMYFQLRAVGKLVYHDEPKHLPSPSTLYPFRSRVEKFAGARQPATFSVERMPCVEIGGKISIKHSGARGADNEFSDPNKGKLTTGRGTIIKNGKKDDFDPQKPTCRYASVHGNNSRYYPHPWEKEFVFTANSVPEWGDYGNTYVSYEMTWKDKSKQVVNFNLYPPSACKES</sequence>
<dbReference type="AlphaFoldDB" id="A0A4P9X124"/>
<feature type="chain" id="PRO_5020919659" evidence="1">
    <location>
        <begin position="24"/>
        <end position="454"/>
    </location>
</feature>
<proteinExistence type="predicted"/>
<evidence type="ECO:0000313" key="2">
    <source>
        <dbReference type="EMBL" id="RKO97436.1"/>
    </source>
</evidence>
<dbReference type="Proteomes" id="UP000268535">
    <property type="component" value="Unassembled WGS sequence"/>
</dbReference>
<name>A0A4P9X124_9FUNG</name>
<organism evidence="2 3">
    <name type="scientific">Caulochytrium protostelioides</name>
    <dbReference type="NCBI Taxonomy" id="1555241"/>
    <lineage>
        <taxon>Eukaryota</taxon>
        <taxon>Fungi</taxon>
        <taxon>Fungi incertae sedis</taxon>
        <taxon>Chytridiomycota</taxon>
        <taxon>Chytridiomycota incertae sedis</taxon>
        <taxon>Chytridiomycetes</taxon>
        <taxon>Caulochytriales</taxon>
        <taxon>Caulochytriaceae</taxon>
        <taxon>Caulochytrium</taxon>
    </lineage>
</organism>
<gene>
    <name evidence="2" type="ORF">CAUPRSCDRAFT_10889</name>
</gene>
<dbReference type="EMBL" id="ML009270">
    <property type="protein sequence ID" value="RKO97436.1"/>
    <property type="molecule type" value="Genomic_DNA"/>
</dbReference>
<feature type="signal peptide" evidence="1">
    <location>
        <begin position="1"/>
        <end position="23"/>
    </location>
</feature>
<accession>A0A4P9X124</accession>
<protein>
    <submittedName>
        <fullName evidence="2">Uncharacterized protein</fullName>
    </submittedName>
</protein>
<evidence type="ECO:0000256" key="1">
    <source>
        <dbReference type="SAM" id="SignalP"/>
    </source>
</evidence>
<keyword evidence="1" id="KW-0732">Signal</keyword>
<evidence type="ECO:0000313" key="3">
    <source>
        <dbReference type="Proteomes" id="UP000268535"/>
    </source>
</evidence>
<reference evidence="3" key="1">
    <citation type="journal article" date="2018" name="Nat. Microbiol.">
        <title>Leveraging single-cell genomics to expand the fungal tree of life.</title>
        <authorList>
            <person name="Ahrendt S.R."/>
            <person name="Quandt C.A."/>
            <person name="Ciobanu D."/>
            <person name="Clum A."/>
            <person name="Salamov A."/>
            <person name="Andreopoulos B."/>
            <person name="Cheng J.F."/>
            <person name="Woyke T."/>
            <person name="Pelin A."/>
            <person name="Henrissat B."/>
            <person name="Reynolds N.K."/>
            <person name="Benny G.L."/>
            <person name="Smith M.E."/>
            <person name="James T.Y."/>
            <person name="Grigoriev I.V."/>
        </authorList>
    </citation>
    <scope>NUCLEOTIDE SEQUENCE [LARGE SCALE GENOMIC DNA]</scope>
    <source>
        <strain evidence="3">ATCC 52028</strain>
    </source>
</reference>